<dbReference type="EMBL" id="BOOJ01000033">
    <property type="protein sequence ID" value="GIH93579.1"/>
    <property type="molecule type" value="Genomic_DNA"/>
</dbReference>
<dbReference type="InterPro" id="IPR036291">
    <property type="entry name" value="NAD(P)-bd_dom_sf"/>
</dbReference>
<dbReference type="InterPro" id="IPR013149">
    <property type="entry name" value="ADH-like_C"/>
</dbReference>
<feature type="domain" description="Enoyl reductase (ER)" evidence="1">
    <location>
        <begin position="10"/>
        <end position="315"/>
    </location>
</feature>
<sequence length="320" mass="32375">MRAVWLKEFGGPEVLVVAETPDPVAGPGQALVEVAFVNITFVETQLRAGGAGPFRPELPMIPGNGVGGVVTAVGVGVDEALVGRRVVTGTGGSGGYAERVAVDAGGLIEVPDGLELDAAVALLADGRTATMMLRAAGVRAGERVLVEAAAGGVGTLLVQLAAAAGAEVVAVAGGARKVALARDLGADAAIDYLEPDWVDRVREATGGVDVVFDGVGGAVALSAFELLGRGGRMLSFGLASGQWASIPEETAAERGVSLVRAQASPEEMRGFTESALAEAAAGRLRPVIGQRFPLERAADAHAAIQSRATVGKTLLEVREV</sequence>
<dbReference type="InterPro" id="IPR013154">
    <property type="entry name" value="ADH-like_N"/>
</dbReference>
<gene>
    <name evidence="2" type="primary">qor_3</name>
    <name evidence="2" type="ORF">Psi01_42090</name>
</gene>
<keyword evidence="3" id="KW-1185">Reference proteome</keyword>
<dbReference type="Pfam" id="PF00107">
    <property type="entry name" value="ADH_zinc_N"/>
    <property type="match status" value="1"/>
</dbReference>
<dbReference type="InterPro" id="IPR020843">
    <property type="entry name" value="ER"/>
</dbReference>
<dbReference type="PANTHER" id="PTHR43677:SF4">
    <property type="entry name" value="QUINONE OXIDOREDUCTASE-LIKE PROTEIN 2"/>
    <property type="match status" value="1"/>
</dbReference>
<dbReference type="Gene3D" id="3.90.180.10">
    <property type="entry name" value="Medium-chain alcohol dehydrogenases, catalytic domain"/>
    <property type="match status" value="1"/>
</dbReference>
<dbReference type="Proteomes" id="UP000619788">
    <property type="component" value="Unassembled WGS sequence"/>
</dbReference>
<reference evidence="2 3" key="1">
    <citation type="submission" date="2021-01" db="EMBL/GenBank/DDBJ databases">
        <title>Whole genome shotgun sequence of Planobispora siamensis NBRC 107568.</title>
        <authorList>
            <person name="Komaki H."/>
            <person name="Tamura T."/>
        </authorList>
    </citation>
    <scope>NUCLEOTIDE SEQUENCE [LARGE SCALE GENOMIC DNA]</scope>
    <source>
        <strain evidence="2 3">NBRC 107568</strain>
    </source>
</reference>
<dbReference type="PANTHER" id="PTHR43677">
    <property type="entry name" value="SHORT-CHAIN DEHYDROGENASE/REDUCTASE"/>
    <property type="match status" value="1"/>
</dbReference>
<dbReference type="InterPro" id="IPR011032">
    <property type="entry name" value="GroES-like_sf"/>
</dbReference>
<dbReference type="Gene3D" id="3.40.50.720">
    <property type="entry name" value="NAD(P)-binding Rossmann-like Domain"/>
    <property type="match status" value="1"/>
</dbReference>
<proteinExistence type="predicted"/>
<organism evidence="2 3">
    <name type="scientific">Planobispora siamensis</name>
    <dbReference type="NCBI Taxonomy" id="936338"/>
    <lineage>
        <taxon>Bacteria</taxon>
        <taxon>Bacillati</taxon>
        <taxon>Actinomycetota</taxon>
        <taxon>Actinomycetes</taxon>
        <taxon>Streptosporangiales</taxon>
        <taxon>Streptosporangiaceae</taxon>
        <taxon>Planobispora</taxon>
    </lineage>
</organism>
<evidence type="ECO:0000313" key="2">
    <source>
        <dbReference type="EMBL" id="GIH93579.1"/>
    </source>
</evidence>
<dbReference type="RefSeq" id="WP_204065739.1">
    <property type="nucleotide sequence ID" value="NZ_BOOJ01000033.1"/>
</dbReference>
<name>A0A8J3SJV3_9ACTN</name>
<accession>A0A8J3SJV3</accession>
<comment type="caution">
    <text evidence="2">The sequence shown here is derived from an EMBL/GenBank/DDBJ whole genome shotgun (WGS) entry which is preliminary data.</text>
</comment>
<dbReference type="SUPFAM" id="SSF50129">
    <property type="entry name" value="GroES-like"/>
    <property type="match status" value="1"/>
</dbReference>
<dbReference type="AlphaFoldDB" id="A0A8J3SJV3"/>
<dbReference type="InterPro" id="IPR051397">
    <property type="entry name" value="Zn-ADH-like_protein"/>
</dbReference>
<dbReference type="GO" id="GO:0016491">
    <property type="term" value="F:oxidoreductase activity"/>
    <property type="evidence" value="ECO:0007669"/>
    <property type="project" value="InterPro"/>
</dbReference>
<evidence type="ECO:0000259" key="1">
    <source>
        <dbReference type="SMART" id="SM00829"/>
    </source>
</evidence>
<evidence type="ECO:0000313" key="3">
    <source>
        <dbReference type="Proteomes" id="UP000619788"/>
    </source>
</evidence>
<protein>
    <submittedName>
        <fullName evidence="2">NADPH:quinone reductase</fullName>
    </submittedName>
</protein>
<dbReference type="Pfam" id="PF08240">
    <property type="entry name" value="ADH_N"/>
    <property type="match status" value="1"/>
</dbReference>
<dbReference type="SMART" id="SM00829">
    <property type="entry name" value="PKS_ER"/>
    <property type="match status" value="1"/>
</dbReference>
<dbReference type="SUPFAM" id="SSF51735">
    <property type="entry name" value="NAD(P)-binding Rossmann-fold domains"/>
    <property type="match status" value="1"/>
</dbReference>